<protein>
    <recommendedName>
        <fullName evidence="3">GDYXXLXY domain-containing protein</fullName>
    </recommendedName>
</protein>
<dbReference type="Proteomes" id="UP001210231">
    <property type="component" value="Unassembled WGS sequence"/>
</dbReference>
<accession>A0ABT4UME6</accession>
<keyword evidence="2" id="KW-1185">Reference proteome</keyword>
<evidence type="ECO:0000313" key="1">
    <source>
        <dbReference type="EMBL" id="MDA3616024.1"/>
    </source>
</evidence>
<gene>
    <name evidence="1" type="ORF">O3P16_14510</name>
</gene>
<dbReference type="RefSeq" id="WP_407032353.1">
    <property type="nucleotide sequence ID" value="NZ_JAQGEF010000021.1"/>
</dbReference>
<organism evidence="1 2">
    <name type="scientific">Polluticaenibacter yanchengensis</name>
    <dbReference type="NCBI Taxonomy" id="3014562"/>
    <lineage>
        <taxon>Bacteria</taxon>
        <taxon>Pseudomonadati</taxon>
        <taxon>Bacteroidota</taxon>
        <taxon>Chitinophagia</taxon>
        <taxon>Chitinophagales</taxon>
        <taxon>Chitinophagaceae</taxon>
        <taxon>Polluticaenibacter</taxon>
    </lineage>
</organism>
<reference evidence="1 2" key="1">
    <citation type="submission" date="2022-12" db="EMBL/GenBank/DDBJ databases">
        <title>Chitinophagaceae gen. sp. nov., a new member of the family Chitinophagaceae, isolated from soil in a chemical factory.</title>
        <authorList>
            <person name="Ke Z."/>
        </authorList>
    </citation>
    <scope>NUCLEOTIDE SEQUENCE [LARGE SCALE GENOMIC DNA]</scope>
    <source>
        <strain evidence="1 2">LY-5</strain>
    </source>
</reference>
<proteinExistence type="predicted"/>
<evidence type="ECO:0000313" key="2">
    <source>
        <dbReference type="Proteomes" id="UP001210231"/>
    </source>
</evidence>
<evidence type="ECO:0008006" key="3">
    <source>
        <dbReference type="Google" id="ProtNLM"/>
    </source>
</evidence>
<dbReference type="EMBL" id="JAQGEF010000021">
    <property type="protein sequence ID" value="MDA3616024.1"/>
    <property type="molecule type" value="Genomic_DNA"/>
</dbReference>
<name>A0ABT4UME6_9BACT</name>
<comment type="caution">
    <text evidence="1">The sequence shown here is derived from an EMBL/GenBank/DDBJ whole genome shotgun (WGS) entry which is preliminary data.</text>
</comment>
<sequence length="151" mass="17327">MRIPRWLVIPFIVISLIALTRQFWDDQTETAATVYDIPKKLDTELLTLKVYPQSKSNNVFVFTTYKEGSEDDFLYLTPENIALETPSQIMALPDSILQKGFQVSGYFYMGTGIPKEYIGNIPKVKRLRVFLYQRIDGLSKPVTVDSTHLTN</sequence>